<accession>A0A1X0P8T9</accession>
<feature type="region of interest" description="Disordered" evidence="1">
    <location>
        <begin position="1"/>
        <end position="25"/>
    </location>
</feature>
<comment type="caution">
    <text evidence="2">The sequence shown here is derived from an EMBL/GenBank/DDBJ whole genome shotgun (WGS) entry which is preliminary data.</text>
</comment>
<evidence type="ECO:0000313" key="3">
    <source>
        <dbReference type="Proteomes" id="UP000192257"/>
    </source>
</evidence>
<dbReference type="GeneID" id="39980589"/>
<dbReference type="Proteomes" id="UP000192257">
    <property type="component" value="Unassembled WGS sequence"/>
</dbReference>
<gene>
    <name evidence="2" type="ORF">TM35_000011280</name>
</gene>
<dbReference type="AlphaFoldDB" id="A0A1X0P8T9"/>
<dbReference type="OrthoDB" id="252081at2759"/>
<dbReference type="VEuPathDB" id="TriTrypDB:TM35_000011280"/>
<proteinExistence type="predicted"/>
<dbReference type="Gene3D" id="1.20.890.10">
    <property type="entry name" value="cAMP-dependent protein kinase regulatory subunit, dimerization-anchoring domain"/>
    <property type="match status" value="1"/>
</dbReference>
<name>A0A1X0P8T9_9TRYP</name>
<keyword evidence="3" id="KW-1185">Reference proteome</keyword>
<organism evidence="2 3">
    <name type="scientific">Trypanosoma theileri</name>
    <dbReference type="NCBI Taxonomy" id="67003"/>
    <lineage>
        <taxon>Eukaryota</taxon>
        <taxon>Discoba</taxon>
        <taxon>Euglenozoa</taxon>
        <taxon>Kinetoplastea</taxon>
        <taxon>Metakinetoplastina</taxon>
        <taxon>Trypanosomatida</taxon>
        <taxon>Trypanosomatidae</taxon>
        <taxon>Trypanosoma</taxon>
    </lineage>
</organism>
<evidence type="ECO:0000313" key="2">
    <source>
        <dbReference type="EMBL" id="ORC93251.1"/>
    </source>
</evidence>
<dbReference type="EMBL" id="NBCO01000001">
    <property type="protein sequence ID" value="ORC93251.1"/>
    <property type="molecule type" value="Genomic_DNA"/>
</dbReference>
<reference evidence="2 3" key="1">
    <citation type="submission" date="2017-03" db="EMBL/GenBank/DDBJ databases">
        <title>An alternative strategy for trypanosome survival in the mammalian bloodstream revealed through genome and transcriptome analysis of the ubiquitous bovine parasite Trypanosoma (Megatrypanum) theileri.</title>
        <authorList>
            <person name="Kelly S."/>
            <person name="Ivens A."/>
            <person name="Mott A."/>
            <person name="O'Neill E."/>
            <person name="Emms D."/>
            <person name="Macleod O."/>
            <person name="Voorheis P."/>
            <person name="Matthews J."/>
            <person name="Matthews K."/>
            <person name="Carrington M."/>
        </authorList>
    </citation>
    <scope>NUCLEOTIDE SEQUENCE [LARGE SCALE GENOMIC DNA]</scope>
    <source>
        <strain evidence="2">Edinburgh</strain>
    </source>
</reference>
<protein>
    <submittedName>
        <fullName evidence="2">Uncharacterized protein</fullName>
    </submittedName>
</protein>
<sequence>MTSKSSGGEEDGGIRNGQASSDFPTLTEAATVVLTEEELLNLRRNLTEEKIAHAKYLRSHPEIDAIMRCAMQMLIMQRPDDPVSDLLEFFANTDLKAVLQAKEEERVRKEALVKQQHEVMRALPP</sequence>
<evidence type="ECO:0000256" key="1">
    <source>
        <dbReference type="SAM" id="MobiDB-lite"/>
    </source>
</evidence>
<dbReference type="RefSeq" id="XP_028887317.1">
    <property type="nucleotide sequence ID" value="XM_029020809.1"/>
</dbReference>